<dbReference type="EMBL" id="JARXRO010000009">
    <property type="protein sequence ID" value="MDH5832673.1"/>
    <property type="molecule type" value="Genomic_DNA"/>
</dbReference>
<dbReference type="Gene3D" id="1.10.530.10">
    <property type="match status" value="1"/>
</dbReference>
<dbReference type="Pfam" id="PF01464">
    <property type="entry name" value="SLT"/>
    <property type="match status" value="1"/>
</dbReference>
<accession>A0ABT6JPQ5</accession>
<dbReference type="InterPro" id="IPR012289">
    <property type="entry name" value="Lytic_TGlycosylase_superhlx_L"/>
</dbReference>
<dbReference type="SUPFAM" id="SSF53955">
    <property type="entry name" value="Lysozyme-like"/>
    <property type="match status" value="1"/>
</dbReference>
<comment type="similarity">
    <text evidence="1">Belongs to the transglycosylase Slt family.</text>
</comment>
<dbReference type="InterPro" id="IPR037061">
    <property type="entry name" value="Lytic_TGlycoase_superhlx_L_sf"/>
</dbReference>
<keyword evidence="2 3" id="KW-0732">Signal</keyword>
<proteinExistence type="inferred from homology"/>
<evidence type="ECO:0000313" key="6">
    <source>
        <dbReference type="EMBL" id="MDH5832673.1"/>
    </source>
</evidence>
<dbReference type="CDD" id="cd13401">
    <property type="entry name" value="Slt70-like"/>
    <property type="match status" value="1"/>
</dbReference>
<dbReference type="PANTHER" id="PTHR37423">
    <property type="entry name" value="SOLUBLE LYTIC MUREIN TRANSGLYCOSYLASE-RELATED"/>
    <property type="match status" value="1"/>
</dbReference>
<evidence type="ECO:0000256" key="1">
    <source>
        <dbReference type="ARBA" id="ARBA00007734"/>
    </source>
</evidence>
<evidence type="ECO:0000259" key="5">
    <source>
        <dbReference type="Pfam" id="PF14718"/>
    </source>
</evidence>
<feature type="domain" description="Lytic transglycosylase superhelical linker" evidence="5">
    <location>
        <begin position="395"/>
        <end position="455"/>
    </location>
</feature>
<evidence type="ECO:0000259" key="4">
    <source>
        <dbReference type="Pfam" id="PF01464"/>
    </source>
</evidence>
<dbReference type="SUPFAM" id="SSF48435">
    <property type="entry name" value="Bacterial muramidases"/>
    <property type="match status" value="1"/>
</dbReference>
<evidence type="ECO:0000256" key="2">
    <source>
        <dbReference type="ARBA" id="ARBA00022729"/>
    </source>
</evidence>
<dbReference type="Gene3D" id="1.25.20.10">
    <property type="entry name" value="Bacterial muramidases"/>
    <property type="match status" value="1"/>
</dbReference>
<organism evidence="6 7">
    <name type="scientific">Luteimonas kalidii</name>
    <dbReference type="NCBI Taxonomy" id="3042025"/>
    <lineage>
        <taxon>Bacteria</taxon>
        <taxon>Pseudomonadati</taxon>
        <taxon>Pseudomonadota</taxon>
        <taxon>Gammaproteobacteria</taxon>
        <taxon>Lysobacterales</taxon>
        <taxon>Lysobacteraceae</taxon>
        <taxon>Luteimonas</taxon>
    </lineage>
</organism>
<reference evidence="6 7" key="1">
    <citation type="submission" date="2023-04" db="EMBL/GenBank/DDBJ databases">
        <title>Luteimonas sp. M1R5S59.</title>
        <authorList>
            <person name="Sun J.-Q."/>
        </authorList>
    </citation>
    <scope>NUCLEOTIDE SEQUENCE [LARGE SCALE GENOMIC DNA]</scope>
    <source>
        <strain evidence="6 7">M1R5S59</strain>
    </source>
</reference>
<protein>
    <submittedName>
        <fullName evidence="6">Transglycosylase SLT domain-containing protein</fullName>
    </submittedName>
</protein>
<dbReference type="InterPro" id="IPR008258">
    <property type="entry name" value="Transglycosylase_SLT_dom_1"/>
</dbReference>
<dbReference type="Gene3D" id="1.10.1240.20">
    <property type="entry name" value="Lytic transglycosylase, superhelical linker domain"/>
    <property type="match status" value="1"/>
</dbReference>
<feature type="signal peptide" evidence="3">
    <location>
        <begin position="1"/>
        <end position="25"/>
    </location>
</feature>
<feature type="domain" description="Transglycosylase SLT" evidence="4">
    <location>
        <begin position="473"/>
        <end position="588"/>
    </location>
</feature>
<dbReference type="Proteomes" id="UP001156873">
    <property type="component" value="Unassembled WGS sequence"/>
</dbReference>
<evidence type="ECO:0000313" key="7">
    <source>
        <dbReference type="Proteomes" id="UP001156873"/>
    </source>
</evidence>
<feature type="chain" id="PRO_5045054267" evidence="3">
    <location>
        <begin position="26"/>
        <end position="644"/>
    </location>
</feature>
<comment type="caution">
    <text evidence="6">The sequence shown here is derived from an EMBL/GenBank/DDBJ whole genome shotgun (WGS) entry which is preliminary data.</text>
</comment>
<evidence type="ECO:0000256" key="3">
    <source>
        <dbReference type="SAM" id="SignalP"/>
    </source>
</evidence>
<dbReference type="RefSeq" id="WP_280576857.1">
    <property type="nucleotide sequence ID" value="NZ_JARXRO010000009.1"/>
</dbReference>
<keyword evidence="7" id="KW-1185">Reference proteome</keyword>
<dbReference type="PANTHER" id="PTHR37423:SF5">
    <property type="entry name" value="SOLUBLE LYTIC MUREIN TRANSGLYCOSYLASE"/>
    <property type="match status" value="1"/>
</dbReference>
<sequence>MSSQRLSIVSIVLAAVLLSAAPARAQHTDAALRAALEAAERGLPTASLAAGHPAARWVEMAALRRNLDTLPAAQAQAFLARYRGEPVAGVFREAWLRALLKRQDWAGYRAAWSDDVRTPALRCAELDARQRTGAADAQWTRDAQAIWRNGASLPDECDPVFAALAARGGLDDALRWERLELAAAGWNPGVMRAAARGLPADQLALANDYAAYVQAPHPRAAQWPKTARSRLVASHGLAKFAKDDPLAAEAQLPAIARSLDFGETERGRVLYQAALWTVASYLPDSARLLGLVPASAYDERLHEWRVRDALARSDWPAALTALRAMPATQRADSRWQWFEARMLELTGDRDAARTVFASAARSPDFHGFLAADRLDQPYALCPWMPDWSPAQKAAVAADPALVRALALYRAERAVWAVREWNDALSRFDDHQRRIAVEVAQEHGWFDRGVFGLGKAPDESRLYTLRFPIHHADVIQREARRNGLDPAWVAAEIRAESVFNPRARSPADARGLMQVLPTTAAAVARRLGMAWSGNERLYDPETNITLGTAYLREKEQMYGKPYVAIAAYNAGPTPTSRWLAQRPAHEPDLWIETISYKETREYVARILAFSVIYDWRMFGKATKVSDRMHGITGTPRKAFACPAPA</sequence>
<gene>
    <name evidence="6" type="ORF">QFW81_01820</name>
</gene>
<dbReference type="InterPro" id="IPR023346">
    <property type="entry name" value="Lysozyme-like_dom_sf"/>
</dbReference>
<name>A0ABT6JPQ5_9GAMM</name>
<dbReference type="Pfam" id="PF14718">
    <property type="entry name" value="SLT_L"/>
    <property type="match status" value="1"/>
</dbReference>
<dbReference type="InterPro" id="IPR008939">
    <property type="entry name" value="Lytic_TGlycosylase_superhlx_U"/>
</dbReference>